<keyword evidence="1" id="KW-0472">Membrane</keyword>
<gene>
    <name evidence="2" type="ORF">GM658_27580</name>
</gene>
<evidence type="ECO:0000313" key="3">
    <source>
        <dbReference type="Proteomes" id="UP000472320"/>
    </source>
</evidence>
<keyword evidence="3" id="KW-1185">Reference proteome</keyword>
<name>A0A6L6QSG2_9BURK</name>
<dbReference type="AlphaFoldDB" id="A0A6L6QSG2"/>
<evidence type="ECO:0000256" key="1">
    <source>
        <dbReference type="SAM" id="Phobius"/>
    </source>
</evidence>
<comment type="caution">
    <text evidence="2">The sequence shown here is derived from an EMBL/GenBank/DDBJ whole genome shotgun (WGS) entry which is preliminary data.</text>
</comment>
<reference evidence="2 3" key="1">
    <citation type="submission" date="2019-11" db="EMBL/GenBank/DDBJ databases">
        <title>Type strains purchased from KCTC, JCM and DSMZ.</title>
        <authorList>
            <person name="Lu H."/>
        </authorList>
    </citation>
    <scope>NUCLEOTIDE SEQUENCE [LARGE SCALE GENOMIC DNA]</scope>
    <source>
        <strain evidence="2 3">JCM 31587</strain>
    </source>
</reference>
<proteinExistence type="predicted"/>
<feature type="transmembrane region" description="Helical" evidence="1">
    <location>
        <begin position="56"/>
        <end position="76"/>
    </location>
</feature>
<dbReference type="RefSeq" id="WP_155457323.1">
    <property type="nucleotide sequence ID" value="NZ_WNKX01000043.1"/>
</dbReference>
<accession>A0A6L6QSG2</accession>
<organism evidence="2 3">
    <name type="scientific">Massilia eburnea</name>
    <dbReference type="NCBI Taxonomy" id="1776165"/>
    <lineage>
        <taxon>Bacteria</taxon>
        <taxon>Pseudomonadati</taxon>
        <taxon>Pseudomonadota</taxon>
        <taxon>Betaproteobacteria</taxon>
        <taxon>Burkholderiales</taxon>
        <taxon>Oxalobacteraceae</taxon>
        <taxon>Telluria group</taxon>
        <taxon>Massilia</taxon>
    </lineage>
</organism>
<sequence length="80" mass="9131">MLCIWLAHQYDDAVQLLRNPLHIVATAVTKEEFQRIRAAADARMERTRDHAWERSLNRLVACASLLLLSGLVYIALPSML</sequence>
<keyword evidence="1" id="KW-1133">Transmembrane helix</keyword>
<protein>
    <submittedName>
        <fullName evidence="2">Uncharacterized protein</fullName>
    </submittedName>
</protein>
<keyword evidence="1" id="KW-0812">Transmembrane</keyword>
<dbReference type="Proteomes" id="UP000472320">
    <property type="component" value="Unassembled WGS sequence"/>
</dbReference>
<evidence type="ECO:0000313" key="2">
    <source>
        <dbReference type="EMBL" id="MTW14383.1"/>
    </source>
</evidence>
<dbReference type="OrthoDB" id="8776941at2"/>
<dbReference type="EMBL" id="WNKX01000043">
    <property type="protein sequence ID" value="MTW14383.1"/>
    <property type="molecule type" value="Genomic_DNA"/>
</dbReference>